<dbReference type="Gene3D" id="1.10.10.10">
    <property type="entry name" value="Winged helix-like DNA-binding domain superfamily/Winged helix DNA-binding domain"/>
    <property type="match status" value="1"/>
</dbReference>
<dbReference type="InterPro" id="IPR005119">
    <property type="entry name" value="LysR_subst-bd"/>
</dbReference>
<evidence type="ECO:0000313" key="6">
    <source>
        <dbReference type="EMBL" id="WDG10896.1"/>
    </source>
</evidence>
<keyword evidence="2" id="KW-0805">Transcription regulation</keyword>
<evidence type="ECO:0000313" key="7">
    <source>
        <dbReference type="Proteomes" id="UP001219537"/>
    </source>
</evidence>
<protein>
    <submittedName>
        <fullName evidence="6">LysR substrate-binding domain-containing protein</fullName>
    </submittedName>
</protein>
<dbReference type="RefSeq" id="WP_045417007.1">
    <property type="nucleotide sequence ID" value="NZ_BBKU01000011.1"/>
</dbReference>
<dbReference type="PROSITE" id="PS50931">
    <property type="entry name" value="HTH_LYSR"/>
    <property type="match status" value="1"/>
</dbReference>
<dbReference type="InterPro" id="IPR000847">
    <property type="entry name" value="LysR_HTH_N"/>
</dbReference>
<evidence type="ECO:0000256" key="1">
    <source>
        <dbReference type="ARBA" id="ARBA00009437"/>
    </source>
</evidence>
<keyword evidence="4" id="KW-0804">Transcription</keyword>
<dbReference type="SUPFAM" id="SSF53850">
    <property type="entry name" value="Periplasmic binding protein-like II"/>
    <property type="match status" value="1"/>
</dbReference>
<dbReference type="PANTHER" id="PTHR30537:SF74">
    <property type="entry name" value="HTH-TYPE TRANSCRIPTIONAL REGULATOR TRPI"/>
    <property type="match status" value="1"/>
</dbReference>
<name>A0AAQ3B3A5_9VIBR</name>
<dbReference type="CDD" id="cd08432">
    <property type="entry name" value="PBP2_GcdR_TrpI_HvrB_AmpR_like"/>
    <property type="match status" value="1"/>
</dbReference>
<dbReference type="Gene3D" id="3.40.190.10">
    <property type="entry name" value="Periplasmic binding protein-like II"/>
    <property type="match status" value="2"/>
</dbReference>
<gene>
    <name evidence="6" type="ORF">PUN50_26405</name>
</gene>
<organism evidence="6 7">
    <name type="scientific">Vibrio campbellii</name>
    <dbReference type="NCBI Taxonomy" id="680"/>
    <lineage>
        <taxon>Bacteria</taxon>
        <taxon>Pseudomonadati</taxon>
        <taxon>Pseudomonadota</taxon>
        <taxon>Gammaproteobacteria</taxon>
        <taxon>Vibrionales</taxon>
        <taxon>Vibrionaceae</taxon>
        <taxon>Vibrio</taxon>
    </lineage>
</organism>
<reference evidence="6" key="1">
    <citation type="submission" date="2023-02" db="EMBL/GenBank/DDBJ databases">
        <title>Isolation, identification, and genome analysis of Vibrio campbellii in the Penaeus vannamei larvae stage.</title>
        <authorList>
            <person name="Huang T."/>
            <person name="Zhang B."/>
        </authorList>
    </citation>
    <scope>NUCLEOTIDE SEQUENCE</scope>
    <source>
        <strain evidence="6">20220413_1</strain>
    </source>
</reference>
<evidence type="ECO:0000256" key="3">
    <source>
        <dbReference type="ARBA" id="ARBA00023125"/>
    </source>
</evidence>
<dbReference type="Pfam" id="PF03466">
    <property type="entry name" value="LysR_substrate"/>
    <property type="match status" value="1"/>
</dbReference>
<feature type="domain" description="HTH lysR-type" evidence="5">
    <location>
        <begin position="5"/>
        <end position="62"/>
    </location>
</feature>
<proteinExistence type="inferred from homology"/>
<evidence type="ECO:0000256" key="2">
    <source>
        <dbReference type="ARBA" id="ARBA00023015"/>
    </source>
</evidence>
<accession>A0AAQ3B3A5</accession>
<dbReference type="InterPro" id="IPR036388">
    <property type="entry name" value="WH-like_DNA-bd_sf"/>
</dbReference>
<dbReference type="GO" id="GO:0043565">
    <property type="term" value="F:sequence-specific DNA binding"/>
    <property type="evidence" value="ECO:0007669"/>
    <property type="project" value="TreeGrafter"/>
</dbReference>
<dbReference type="GO" id="GO:0006351">
    <property type="term" value="P:DNA-templated transcription"/>
    <property type="evidence" value="ECO:0007669"/>
    <property type="project" value="TreeGrafter"/>
</dbReference>
<dbReference type="InterPro" id="IPR058163">
    <property type="entry name" value="LysR-type_TF_proteobact-type"/>
</dbReference>
<comment type="similarity">
    <text evidence="1">Belongs to the LysR transcriptional regulatory family.</text>
</comment>
<dbReference type="SUPFAM" id="SSF46785">
    <property type="entry name" value="Winged helix' DNA-binding domain"/>
    <property type="match status" value="1"/>
</dbReference>
<evidence type="ECO:0000256" key="4">
    <source>
        <dbReference type="ARBA" id="ARBA00023163"/>
    </source>
</evidence>
<sequence>MQNLPPLNSLKAFEATARLQSFTKAAEELNVTRAAVSQQVKSLEAYLDATLFERNGAQLNLTQAAHEYLPVVSHVFQSLSAATQHLFSRQQQAQLTLHVAHSFCSQWLMPRLADFHRQHPKISFKVSTTANAMPSNSDIADVEIINGYGEWQSQKAIQLTRENWIVVASPGFLHLNPVRDLADLIRLPKLATGGYQETWQCWLEQQGYQGTSIKLTGEFEHSLLAIEAAVNQLGVLLVRDLLVEDHLQQGTLVKVGEWSMPSRGAHYMIIRDEEKPHVKAFVDWIMQSL</sequence>
<dbReference type="EMBL" id="CP117989">
    <property type="protein sequence ID" value="WDG10896.1"/>
    <property type="molecule type" value="Genomic_DNA"/>
</dbReference>
<dbReference type="InterPro" id="IPR036390">
    <property type="entry name" value="WH_DNA-bd_sf"/>
</dbReference>
<evidence type="ECO:0000259" key="5">
    <source>
        <dbReference type="PROSITE" id="PS50931"/>
    </source>
</evidence>
<keyword evidence="3" id="KW-0238">DNA-binding</keyword>
<dbReference type="GeneID" id="67379008"/>
<dbReference type="Proteomes" id="UP001219537">
    <property type="component" value="Chromosome 2"/>
</dbReference>
<dbReference type="GO" id="GO:0003700">
    <property type="term" value="F:DNA-binding transcription factor activity"/>
    <property type="evidence" value="ECO:0007669"/>
    <property type="project" value="InterPro"/>
</dbReference>
<dbReference type="AlphaFoldDB" id="A0AAQ3B3A5"/>
<dbReference type="PANTHER" id="PTHR30537">
    <property type="entry name" value="HTH-TYPE TRANSCRIPTIONAL REGULATOR"/>
    <property type="match status" value="1"/>
</dbReference>
<dbReference type="Pfam" id="PF00126">
    <property type="entry name" value="HTH_1"/>
    <property type="match status" value="1"/>
</dbReference>
<dbReference type="PRINTS" id="PR00039">
    <property type="entry name" value="HTHLYSR"/>
</dbReference>